<gene>
    <name evidence="7" type="ORF">B0J15DRAFT_556975</name>
</gene>
<dbReference type="InterPro" id="IPR003653">
    <property type="entry name" value="Peptidase_C48_C"/>
</dbReference>
<dbReference type="GO" id="GO:0006508">
    <property type="term" value="P:proteolysis"/>
    <property type="evidence" value="ECO:0007669"/>
    <property type="project" value="UniProtKB-KW"/>
</dbReference>
<dbReference type="SUPFAM" id="SSF54001">
    <property type="entry name" value="Cysteine proteinases"/>
    <property type="match status" value="1"/>
</dbReference>
<name>A0A9P9L6D8_FUSSL</name>
<dbReference type="PANTHER" id="PTHR46468:SF1">
    <property type="entry name" value="SENTRIN-SPECIFIC PROTEASE 8"/>
    <property type="match status" value="1"/>
</dbReference>
<dbReference type="InterPro" id="IPR044613">
    <property type="entry name" value="Nep1/2-like"/>
</dbReference>
<feature type="region of interest" description="Disordered" evidence="5">
    <location>
        <begin position="239"/>
        <end position="346"/>
    </location>
</feature>
<dbReference type="AlphaFoldDB" id="A0A9P9L6D8"/>
<feature type="domain" description="Ubiquitin-like protease family profile" evidence="6">
    <location>
        <begin position="27"/>
        <end position="188"/>
    </location>
</feature>
<evidence type="ECO:0000256" key="3">
    <source>
        <dbReference type="ARBA" id="ARBA00022801"/>
    </source>
</evidence>
<reference evidence="7" key="1">
    <citation type="journal article" date="2021" name="Nat. Commun.">
        <title>Genetic determinants of endophytism in the Arabidopsis root mycobiome.</title>
        <authorList>
            <person name="Mesny F."/>
            <person name="Miyauchi S."/>
            <person name="Thiergart T."/>
            <person name="Pickel B."/>
            <person name="Atanasova L."/>
            <person name="Karlsson M."/>
            <person name="Huettel B."/>
            <person name="Barry K.W."/>
            <person name="Haridas S."/>
            <person name="Chen C."/>
            <person name="Bauer D."/>
            <person name="Andreopoulos W."/>
            <person name="Pangilinan J."/>
            <person name="LaButti K."/>
            <person name="Riley R."/>
            <person name="Lipzen A."/>
            <person name="Clum A."/>
            <person name="Drula E."/>
            <person name="Henrissat B."/>
            <person name="Kohler A."/>
            <person name="Grigoriev I.V."/>
            <person name="Martin F.M."/>
            <person name="Hacquard S."/>
        </authorList>
    </citation>
    <scope>NUCLEOTIDE SEQUENCE</scope>
    <source>
        <strain evidence="7">FSSC 5 MPI-SDFR-AT-0091</strain>
    </source>
</reference>
<keyword evidence="2" id="KW-0645">Protease</keyword>
<sequence length="346" mass="39212">MPFRQRMARHFGDSLAPEKPYLSYYDVLLTAEDIKSLKHDWLTDNNIAFWEEYLERETLPRYPQARIILLRPSMTFLLMKEPDLRSVRSALPDFSKVTHIFLPINDNRNVGVAEGGSHWSLLLVSTLDGVAFHYDSLGGANYAEANLATRKLATVLQRPLRFINLEDCPQQENGSDCGVFVCLLMRHLLVKRLLCANAREKVSMSMGGKMVDSYGGRKEMLRIIENLRKEEFEERLQKLMRRRSMTKPKSKAATKKKLPSGRAVGKGRSDAAEPVKSELPPWAGMRSRLRPRTRSTSQSSSSPSSSDPSCRVTKPETRSRSSKSLTPVKVRSKRQPKADSEADSNN</sequence>
<dbReference type="GO" id="GO:0008234">
    <property type="term" value="F:cysteine-type peptidase activity"/>
    <property type="evidence" value="ECO:0007669"/>
    <property type="project" value="UniProtKB-KW"/>
</dbReference>
<keyword evidence="3" id="KW-0378">Hydrolase</keyword>
<dbReference type="PROSITE" id="PS50600">
    <property type="entry name" value="ULP_PROTEASE"/>
    <property type="match status" value="1"/>
</dbReference>
<evidence type="ECO:0000313" key="7">
    <source>
        <dbReference type="EMBL" id="KAH7275054.1"/>
    </source>
</evidence>
<keyword evidence="8" id="KW-1185">Reference proteome</keyword>
<dbReference type="GO" id="GO:0000338">
    <property type="term" value="P:protein deneddylation"/>
    <property type="evidence" value="ECO:0007669"/>
    <property type="project" value="TreeGrafter"/>
</dbReference>
<dbReference type="OrthoDB" id="5065855at2759"/>
<evidence type="ECO:0000256" key="5">
    <source>
        <dbReference type="SAM" id="MobiDB-lite"/>
    </source>
</evidence>
<evidence type="ECO:0000256" key="2">
    <source>
        <dbReference type="ARBA" id="ARBA00022670"/>
    </source>
</evidence>
<feature type="compositionally biased region" description="Basic and acidic residues" evidence="5">
    <location>
        <begin position="267"/>
        <end position="276"/>
    </location>
</feature>
<dbReference type="EMBL" id="JAGTJS010000001">
    <property type="protein sequence ID" value="KAH7275054.1"/>
    <property type="molecule type" value="Genomic_DNA"/>
</dbReference>
<proteinExistence type="inferred from homology"/>
<dbReference type="Pfam" id="PF02902">
    <property type="entry name" value="Peptidase_C48"/>
    <property type="match status" value="1"/>
</dbReference>
<dbReference type="PANTHER" id="PTHR46468">
    <property type="entry name" value="SENTRIN-SPECIFIC PROTEASE 8"/>
    <property type="match status" value="1"/>
</dbReference>
<comment type="similarity">
    <text evidence="1">Belongs to the peptidase C48 family.</text>
</comment>
<dbReference type="FunFam" id="3.40.395.10:FF:000008">
    <property type="entry name" value="Ulp1 protease family protein"/>
    <property type="match status" value="1"/>
</dbReference>
<protein>
    <recommendedName>
        <fullName evidence="6">Ubiquitin-like protease family profile domain-containing protein</fullName>
    </recommendedName>
</protein>
<dbReference type="GO" id="GO:0019784">
    <property type="term" value="F:deNEDDylase activity"/>
    <property type="evidence" value="ECO:0007669"/>
    <property type="project" value="InterPro"/>
</dbReference>
<evidence type="ECO:0000256" key="4">
    <source>
        <dbReference type="ARBA" id="ARBA00022807"/>
    </source>
</evidence>
<feature type="compositionally biased region" description="Basic residues" evidence="5">
    <location>
        <begin position="239"/>
        <end position="259"/>
    </location>
</feature>
<evidence type="ECO:0000256" key="1">
    <source>
        <dbReference type="ARBA" id="ARBA00005234"/>
    </source>
</evidence>
<feature type="compositionally biased region" description="Low complexity" evidence="5">
    <location>
        <begin position="294"/>
        <end position="312"/>
    </location>
</feature>
<comment type="caution">
    <text evidence="7">The sequence shown here is derived from an EMBL/GenBank/DDBJ whole genome shotgun (WGS) entry which is preliminary data.</text>
</comment>
<organism evidence="7 8">
    <name type="scientific">Fusarium solani</name>
    <name type="common">Filamentous fungus</name>
    <dbReference type="NCBI Taxonomy" id="169388"/>
    <lineage>
        <taxon>Eukaryota</taxon>
        <taxon>Fungi</taxon>
        <taxon>Dikarya</taxon>
        <taxon>Ascomycota</taxon>
        <taxon>Pezizomycotina</taxon>
        <taxon>Sordariomycetes</taxon>
        <taxon>Hypocreomycetidae</taxon>
        <taxon>Hypocreales</taxon>
        <taxon>Nectriaceae</taxon>
        <taxon>Fusarium</taxon>
        <taxon>Fusarium solani species complex</taxon>
    </lineage>
</organism>
<dbReference type="InterPro" id="IPR038765">
    <property type="entry name" value="Papain-like_cys_pep_sf"/>
</dbReference>
<dbReference type="Gene3D" id="3.40.395.10">
    <property type="entry name" value="Adenoviral Proteinase, Chain A"/>
    <property type="match status" value="1"/>
</dbReference>
<dbReference type="Proteomes" id="UP000736672">
    <property type="component" value="Unassembled WGS sequence"/>
</dbReference>
<evidence type="ECO:0000259" key="6">
    <source>
        <dbReference type="PROSITE" id="PS50600"/>
    </source>
</evidence>
<accession>A0A9P9L6D8</accession>
<keyword evidence="4" id="KW-0788">Thiol protease</keyword>
<evidence type="ECO:0000313" key="8">
    <source>
        <dbReference type="Proteomes" id="UP000736672"/>
    </source>
</evidence>